<evidence type="ECO:0000256" key="1">
    <source>
        <dbReference type="ARBA" id="ARBA00010758"/>
    </source>
</evidence>
<keyword evidence="10" id="KW-1185">Reference proteome</keyword>
<dbReference type="STRING" id="984487.A0A1E4SK07"/>
<proteinExistence type="inferred from homology"/>
<dbReference type="Pfam" id="PF02089">
    <property type="entry name" value="Palm_thioest"/>
    <property type="match status" value="1"/>
</dbReference>
<dbReference type="FunFam" id="3.40.50.1820:FF:000107">
    <property type="entry name" value="Palmitoyl-protein thioesterase 1"/>
    <property type="match status" value="1"/>
</dbReference>
<evidence type="ECO:0000256" key="2">
    <source>
        <dbReference type="ARBA" id="ARBA00012423"/>
    </source>
</evidence>
<evidence type="ECO:0000256" key="8">
    <source>
        <dbReference type="ARBA" id="ARBA00031934"/>
    </source>
</evidence>
<dbReference type="InterPro" id="IPR002472">
    <property type="entry name" value="Palm_thioest"/>
</dbReference>
<dbReference type="RefSeq" id="XP_020064963.1">
    <property type="nucleotide sequence ID" value="XM_020210447.1"/>
</dbReference>
<dbReference type="Gene3D" id="3.40.50.1820">
    <property type="entry name" value="alpha/beta hydrolase"/>
    <property type="match status" value="1"/>
</dbReference>
<evidence type="ECO:0000313" key="10">
    <source>
        <dbReference type="Proteomes" id="UP000094285"/>
    </source>
</evidence>
<accession>A0A1E4SK07</accession>
<dbReference type="Proteomes" id="UP000094285">
    <property type="component" value="Unassembled WGS sequence"/>
</dbReference>
<dbReference type="SUPFAM" id="SSF53474">
    <property type="entry name" value="alpha/beta-Hydrolases"/>
    <property type="match status" value="1"/>
</dbReference>
<evidence type="ECO:0000256" key="4">
    <source>
        <dbReference type="ARBA" id="ARBA00022729"/>
    </source>
</evidence>
<evidence type="ECO:0000256" key="5">
    <source>
        <dbReference type="ARBA" id="ARBA00022801"/>
    </source>
</evidence>
<keyword evidence="4" id="KW-0732">Signal</keyword>
<evidence type="ECO:0000256" key="3">
    <source>
        <dbReference type="ARBA" id="ARBA00014212"/>
    </source>
</evidence>
<protein>
    <recommendedName>
        <fullName evidence="3">Palmitoyl-protein thioesterase 1</fullName>
        <ecNumber evidence="2">3.1.2.22</ecNumber>
    </recommendedName>
    <alternativeName>
        <fullName evidence="8">Palmitoyl-protein hydrolase 1</fullName>
    </alternativeName>
</protein>
<evidence type="ECO:0000256" key="6">
    <source>
        <dbReference type="ARBA" id="ARBA00023157"/>
    </source>
</evidence>
<keyword evidence="5 9" id="KW-0378">Hydrolase</keyword>
<name>A0A1E4SK07_9ASCO</name>
<organism evidence="9 10">
    <name type="scientific">Suhomyces tanzawaensis NRRL Y-17324</name>
    <dbReference type="NCBI Taxonomy" id="984487"/>
    <lineage>
        <taxon>Eukaryota</taxon>
        <taxon>Fungi</taxon>
        <taxon>Dikarya</taxon>
        <taxon>Ascomycota</taxon>
        <taxon>Saccharomycotina</taxon>
        <taxon>Pichiomycetes</taxon>
        <taxon>Debaryomycetaceae</taxon>
        <taxon>Suhomyces</taxon>
    </lineage>
</organism>
<dbReference type="EC" id="3.1.2.22" evidence="2"/>
<evidence type="ECO:0000313" key="9">
    <source>
        <dbReference type="EMBL" id="ODV79841.1"/>
    </source>
</evidence>
<dbReference type="AlphaFoldDB" id="A0A1E4SK07"/>
<dbReference type="EMBL" id="KV453911">
    <property type="protein sequence ID" value="ODV79841.1"/>
    <property type="molecule type" value="Genomic_DNA"/>
</dbReference>
<dbReference type="GO" id="GO:0008474">
    <property type="term" value="F:palmitoyl-(protein) hydrolase activity"/>
    <property type="evidence" value="ECO:0007669"/>
    <property type="project" value="UniProtKB-EC"/>
</dbReference>
<dbReference type="PANTHER" id="PTHR11247">
    <property type="entry name" value="PALMITOYL-PROTEIN THIOESTERASE/DOLICHYLDIPHOSPHATASE 1"/>
    <property type="match status" value="1"/>
</dbReference>
<dbReference type="PANTHER" id="PTHR11247:SF8">
    <property type="entry name" value="PALMITOYL-PROTEIN THIOESTERASE 1"/>
    <property type="match status" value="1"/>
</dbReference>
<comment type="similarity">
    <text evidence="1">Belongs to the palmitoyl-protein thioesterase family.</text>
</comment>
<sequence length="317" mass="36571">MQIFKALEALLTFPTIWNQYPQHSVKIISDINLKNENVAHQEFRPVVIWHGLGDQYNSTGIHKAAEILDDFYPGIFVYSVYLDLDPEKDQKKSLFGDANVELEQVCEQLATIPELKQGFDLIGFSQGGLFLRALVERCSDVNVNNLITFGSPHLGVLELPMCENPGDWVCRRRNELLKKQVWFDSVQKRVIPAQYFRDPVNYNQYLLHSNFLVNVNNERPLSFNSSYKNNLQKLNKLVLFQFTRDTTLVPKETAWFIDFDVSGTSIPFEKSKIYVQDLIGLKELHLNDKIDFKAIDTDHMVISEAVLHEIAEKYLGK</sequence>
<dbReference type="InterPro" id="IPR029058">
    <property type="entry name" value="AB_hydrolase_fold"/>
</dbReference>
<keyword evidence="7" id="KW-0325">Glycoprotein</keyword>
<gene>
    <name evidence="9" type="ORF">CANTADRAFT_5545</name>
</gene>
<dbReference type="GeneID" id="30984583"/>
<evidence type="ECO:0000256" key="7">
    <source>
        <dbReference type="ARBA" id="ARBA00023180"/>
    </source>
</evidence>
<reference evidence="10" key="1">
    <citation type="submission" date="2016-05" db="EMBL/GenBank/DDBJ databases">
        <title>Comparative genomics of biotechnologically important yeasts.</title>
        <authorList>
            <consortium name="DOE Joint Genome Institute"/>
            <person name="Riley R."/>
            <person name="Haridas S."/>
            <person name="Wolfe K.H."/>
            <person name="Lopes M.R."/>
            <person name="Hittinger C.T."/>
            <person name="Goker M."/>
            <person name="Salamov A."/>
            <person name="Wisecaver J."/>
            <person name="Long T.M."/>
            <person name="Aerts A.L."/>
            <person name="Barry K."/>
            <person name="Choi C."/>
            <person name="Clum A."/>
            <person name="Coughlan A.Y."/>
            <person name="Deshpande S."/>
            <person name="Douglass A.P."/>
            <person name="Hanson S.J."/>
            <person name="Klenk H.-P."/>
            <person name="Labutti K."/>
            <person name="Lapidus A."/>
            <person name="Lindquist E."/>
            <person name="Lipzen A."/>
            <person name="Meier-Kolthoff J.P."/>
            <person name="Ohm R.A."/>
            <person name="Otillar R.P."/>
            <person name="Pangilinan J."/>
            <person name="Peng Y."/>
            <person name="Rokas A."/>
            <person name="Rosa C.A."/>
            <person name="Scheuner C."/>
            <person name="Sibirny A.A."/>
            <person name="Slot J.C."/>
            <person name="Stielow J.B."/>
            <person name="Sun H."/>
            <person name="Kurtzman C.P."/>
            <person name="Blackwell M."/>
            <person name="Grigoriev I.V."/>
            <person name="Jeffries T.W."/>
        </authorList>
    </citation>
    <scope>NUCLEOTIDE SEQUENCE [LARGE SCALE GENOMIC DNA]</scope>
    <source>
        <strain evidence="10">NRRL Y-17324</strain>
    </source>
</reference>
<dbReference type="PRINTS" id="PR00414">
    <property type="entry name" value="PPTHIESTRASE"/>
</dbReference>
<keyword evidence="6" id="KW-1015">Disulfide bond</keyword>
<dbReference type="OrthoDB" id="10263094at2759"/>